<evidence type="ECO:0000256" key="1">
    <source>
        <dbReference type="ARBA" id="ARBA00004477"/>
    </source>
</evidence>
<evidence type="ECO:0000313" key="10">
    <source>
        <dbReference type="Proteomes" id="UP001249851"/>
    </source>
</evidence>
<evidence type="ECO:0000256" key="7">
    <source>
        <dbReference type="ARBA" id="ARBA00023136"/>
    </source>
</evidence>
<dbReference type="AlphaFoldDB" id="A0AAD9QP08"/>
<dbReference type="InterPro" id="IPR013657">
    <property type="entry name" value="SCL35B1-4/HUT1"/>
</dbReference>
<dbReference type="GO" id="GO:0005459">
    <property type="term" value="F:UDP-galactose transmembrane transporter activity"/>
    <property type="evidence" value="ECO:0007669"/>
    <property type="project" value="TreeGrafter"/>
</dbReference>
<dbReference type="GO" id="GO:0005460">
    <property type="term" value="F:UDP-glucose transmembrane transporter activity"/>
    <property type="evidence" value="ECO:0007669"/>
    <property type="project" value="TreeGrafter"/>
</dbReference>
<accession>A0AAD9QP08</accession>
<organism evidence="9 10">
    <name type="scientific">Acropora cervicornis</name>
    <name type="common">Staghorn coral</name>
    <dbReference type="NCBI Taxonomy" id="6130"/>
    <lineage>
        <taxon>Eukaryota</taxon>
        <taxon>Metazoa</taxon>
        <taxon>Cnidaria</taxon>
        <taxon>Anthozoa</taxon>
        <taxon>Hexacorallia</taxon>
        <taxon>Scleractinia</taxon>
        <taxon>Astrocoeniina</taxon>
        <taxon>Acroporidae</taxon>
        <taxon>Acropora</taxon>
    </lineage>
</organism>
<proteinExistence type="inferred from homology"/>
<comment type="caution">
    <text evidence="9">The sequence shown here is derived from an EMBL/GenBank/DDBJ whole genome shotgun (WGS) entry which is preliminary data.</text>
</comment>
<reference evidence="9" key="2">
    <citation type="journal article" date="2023" name="Science">
        <title>Genomic signatures of disease resistance in endangered staghorn corals.</title>
        <authorList>
            <person name="Vollmer S.V."/>
            <person name="Selwyn J.D."/>
            <person name="Despard B.A."/>
            <person name="Roesel C.L."/>
        </authorList>
    </citation>
    <scope>NUCLEOTIDE SEQUENCE</scope>
    <source>
        <strain evidence="9">K2</strain>
    </source>
</reference>
<keyword evidence="7 8" id="KW-0472">Membrane</keyword>
<evidence type="ECO:0000256" key="6">
    <source>
        <dbReference type="ARBA" id="ARBA00022989"/>
    </source>
</evidence>
<feature type="transmembrane region" description="Helical" evidence="8">
    <location>
        <begin position="58"/>
        <end position="87"/>
    </location>
</feature>
<keyword evidence="5" id="KW-0256">Endoplasmic reticulum</keyword>
<evidence type="ECO:0000256" key="2">
    <source>
        <dbReference type="ARBA" id="ARBA00010694"/>
    </source>
</evidence>
<dbReference type="GO" id="GO:0005789">
    <property type="term" value="C:endoplasmic reticulum membrane"/>
    <property type="evidence" value="ECO:0007669"/>
    <property type="project" value="UniProtKB-SubCell"/>
</dbReference>
<dbReference type="EMBL" id="JARQWQ010000021">
    <property type="protein sequence ID" value="KAK2564803.1"/>
    <property type="molecule type" value="Genomic_DNA"/>
</dbReference>
<evidence type="ECO:0000256" key="4">
    <source>
        <dbReference type="ARBA" id="ARBA00022692"/>
    </source>
</evidence>
<protein>
    <submittedName>
        <fullName evidence="9">Solute carrier family 35 member B1</fullName>
    </submittedName>
</protein>
<comment type="similarity">
    <text evidence="2">Belongs to the nucleotide-sugar transporter family. SLC35B subfamily.</text>
</comment>
<keyword evidence="3" id="KW-0813">Transport</keyword>
<keyword evidence="10" id="KW-1185">Reference proteome</keyword>
<evidence type="ECO:0000256" key="8">
    <source>
        <dbReference type="SAM" id="Phobius"/>
    </source>
</evidence>
<keyword evidence="6 8" id="KW-1133">Transmembrane helix</keyword>
<dbReference type="PANTHER" id="PTHR10778">
    <property type="entry name" value="SOLUTE CARRIER FAMILY 35 MEMBER B"/>
    <property type="match status" value="1"/>
</dbReference>
<feature type="transmembrane region" description="Helical" evidence="8">
    <location>
        <begin position="24"/>
        <end position="42"/>
    </location>
</feature>
<evidence type="ECO:0000256" key="5">
    <source>
        <dbReference type="ARBA" id="ARBA00022824"/>
    </source>
</evidence>
<reference evidence="9" key="1">
    <citation type="journal article" date="2023" name="G3 (Bethesda)">
        <title>Whole genome assembly and annotation of the endangered Caribbean coral Acropora cervicornis.</title>
        <authorList>
            <person name="Selwyn J.D."/>
            <person name="Vollmer S.V."/>
        </authorList>
    </citation>
    <scope>NUCLEOTIDE SEQUENCE</scope>
    <source>
        <strain evidence="9">K2</strain>
    </source>
</reference>
<gene>
    <name evidence="9" type="ORF">P5673_011491</name>
</gene>
<comment type="subcellular location">
    <subcellularLocation>
        <location evidence="1">Endoplasmic reticulum membrane</location>
        <topology evidence="1">Multi-pass membrane protein</topology>
    </subcellularLocation>
</comment>
<evidence type="ECO:0000313" key="9">
    <source>
        <dbReference type="EMBL" id="KAK2564803.1"/>
    </source>
</evidence>
<sequence length="93" mass="10585">MIAIDVRSSSSDENMTGYVTNKRKLAVCFLGVFISYFYYGVVQEKITRADYGEKKEKFVYALSLVFIQCIVNALFAIAGKFMVWVAFLSHLGY</sequence>
<evidence type="ECO:0000256" key="3">
    <source>
        <dbReference type="ARBA" id="ARBA00022448"/>
    </source>
</evidence>
<name>A0AAD9QP08_ACRCE</name>
<dbReference type="PANTHER" id="PTHR10778:SF10">
    <property type="entry name" value="SOLUTE CARRIER FAMILY 35 MEMBER B1"/>
    <property type="match status" value="1"/>
</dbReference>
<dbReference type="Proteomes" id="UP001249851">
    <property type="component" value="Unassembled WGS sequence"/>
</dbReference>
<dbReference type="GO" id="GO:0000139">
    <property type="term" value="C:Golgi membrane"/>
    <property type="evidence" value="ECO:0007669"/>
    <property type="project" value="TreeGrafter"/>
</dbReference>
<keyword evidence="4 8" id="KW-0812">Transmembrane</keyword>